<dbReference type="Proteomes" id="UP000813423">
    <property type="component" value="Unassembled WGS sequence"/>
</dbReference>
<comment type="subcellular location">
    <subcellularLocation>
        <location evidence="5 6">Cytoplasm</location>
    </subcellularLocation>
</comment>
<evidence type="ECO:0000256" key="3">
    <source>
        <dbReference type="ARBA" id="ARBA00022801"/>
    </source>
</evidence>
<dbReference type="PANTHER" id="PTHR14084">
    <property type="entry name" value="KYNURENINASE"/>
    <property type="match status" value="1"/>
</dbReference>
<comment type="pathway">
    <text evidence="5 6">Amino-acid degradation; L-kynurenine degradation; L-alanine and anthranilate from L-kynurenine: step 1/1.</text>
</comment>
<dbReference type="InterPro" id="IPR015422">
    <property type="entry name" value="PyrdxlP-dep_Trfase_small"/>
</dbReference>
<dbReference type="OMA" id="YTEVWEF"/>
<accession>A0A9P8NGD3</accession>
<comment type="caution">
    <text evidence="5">Lacks conserved residue(s) required for the propagation of feature annotation.</text>
</comment>
<comment type="caution">
    <text evidence="7">The sequence shown here is derived from an EMBL/GenBank/DDBJ whole genome shotgun (WGS) entry which is preliminary data.</text>
</comment>
<dbReference type="Pfam" id="PF22580">
    <property type="entry name" value="KYNU_C"/>
    <property type="match status" value="1"/>
</dbReference>
<evidence type="ECO:0000256" key="1">
    <source>
        <dbReference type="ARBA" id="ARBA00022490"/>
    </source>
</evidence>
<dbReference type="InterPro" id="IPR015421">
    <property type="entry name" value="PyrdxlP-dep_Trfase_major"/>
</dbReference>
<comment type="cofactor">
    <cofactor evidence="5 6">
        <name>pyridoxal 5'-phosphate</name>
        <dbReference type="ChEBI" id="CHEBI:597326"/>
    </cofactor>
</comment>
<comment type="catalytic activity">
    <reaction evidence="5 6">
        <text>L-kynurenine + H2O = anthranilate + L-alanine + H(+)</text>
        <dbReference type="Rhea" id="RHEA:16813"/>
        <dbReference type="ChEBI" id="CHEBI:15377"/>
        <dbReference type="ChEBI" id="CHEBI:15378"/>
        <dbReference type="ChEBI" id="CHEBI:16567"/>
        <dbReference type="ChEBI" id="CHEBI:57959"/>
        <dbReference type="ChEBI" id="CHEBI:57972"/>
        <dbReference type="EC" id="3.7.1.3"/>
    </reaction>
</comment>
<evidence type="ECO:0000256" key="5">
    <source>
        <dbReference type="HAMAP-Rule" id="MF_03017"/>
    </source>
</evidence>
<comment type="subunit">
    <text evidence="5 6">Homodimer.</text>
</comment>
<dbReference type="HAMAP" id="MF_01970">
    <property type="entry name" value="Kynureninase"/>
    <property type="match status" value="1"/>
</dbReference>
<proteinExistence type="inferred from homology"/>
<dbReference type="EC" id="3.7.1.3" evidence="5 6"/>
<dbReference type="InterPro" id="IPR015424">
    <property type="entry name" value="PyrdxlP-dep_Trfase"/>
</dbReference>
<dbReference type="NCBIfam" id="TIGR01814">
    <property type="entry name" value="kynureninase"/>
    <property type="match status" value="1"/>
</dbReference>
<keyword evidence="4 5" id="KW-0663">Pyridoxal phosphate</keyword>
<keyword evidence="2 5" id="KW-0662">Pyridine nucleotide biosynthesis</keyword>
<feature type="binding site" evidence="5">
    <location>
        <position position="170"/>
    </location>
    <ligand>
        <name>pyridoxal 5'-phosphate</name>
        <dbReference type="ChEBI" id="CHEBI:597326"/>
    </ligand>
</feature>
<feature type="binding site" evidence="5">
    <location>
        <position position="283"/>
    </location>
    <ligand>
        <name>pyridoxal 5'-phosphate</name>
        <dbReference type="ChEBI" id="CHEBI:597326"/>
    </ligand>
</feature>
<name>A0A9P8NGD3_ASPFM</name>
<feature type="binding site" evidence="5">
    <location>
        <position position="286"/>
    </location>
    <ligand>
        <name>pyridoxal 5'-phosphate</name>
        <dbReference type="ChEBI" id="CHEBI:597326"/>
    </ligand>
</feature>
<dbReference type="Gene3D" id="3.40.640.10">
    <property type="entry name" value="Type I PLP-dependent aspartate aminotransferase-like (Major domain)"/>
    <property type="match status" value="1"/>
</dbReference>
<gene>
    <name evidence="7" type="primary">BNA51</name>
    <name evidence="5" type="synonym">BNA5</name>
    <name evidence="7" type="ORF">KXV57_007039</name>
</gene>
<dbReference type="GO" id="GO:0019441">
    <property type="term" value="P:L-tryptophan catabolic process to kynurenine"/>
    <property type="evidence" value="ECO:0007669"/>
    <property type="project" value="TreeGrafter"/>
</dbReference>
<dbReference type="GO" id="GO:0097053">
    <property type="term" value="P:L-kynurenine catabolic process"/>
    <property type="evidence" value="ECO:0007669"/>
    <property type="project" value="UniProtKB-UniRule"/>
</dbReference>
<sequence>MGSRLHVQVIHGGPPLPYKDDIRAFGKEYAEQLDAQDPLRRFRDEFIIPSKKDLKRKTLFPNDGMYSCGHPICFANTSCACVHAAETEETSDEKCIYLCGNSLGLQPRSTRKYIDHYLRTWATKGVTGHFVPHDDQLLPPFVDVDEAGAKLMAPIVGALKSEVAVMGTLTANLHLLMASFYRPTPERNKIIIEGKAFPSDHYAVESQIRHHNLDPKDAMVLIEPEDLDRPILDTKYILRVIDENAHSTALILLPAIQFYTGQYFDIQRITAHAQSKGILVGWDCAHAAGNVDLRLHDWNVDFAAWCTYKYLNAGPGGMAALFVHERHGRVDIEQAASGKEAFHPRFSGWWGGDKQTRFLMNNHFVPQQGAAGFQLSNPSVLDMNAVVASLELFNQTSMAEIRKKSLNLTGYLEHLLLRDPQTENSEKRPFSIITPSNPAERGAQLSIRLQPGLLDRVLESLNEDAVIIDERKPDVIRVAPAPLYNTYAEVWRFAQLFHLACDKALCGRK</sequence>
<feature type="binding site" evidence="5">
    <location>
        <position position="169"/>
    </location>
    <ligand>
        <name>pyridoxal 5'-phosphate</name>
        <dbReference type="ChEBI" id="CHEBI:597326"/>
    </ligand>
</feature>
<comment type="function">
    <text evidence="5 6">Catalyzes the cleavage of L-kynurenine (L-Kyn) and L-3-hydroxykynurenine (L-3OHKyn) into anthranilic acid (AA) and 3-hydroxyanthranilic acid (3-OHAA), respectively.</text>
</comment>
<dbReference type="PIRSF" id="PIRSF038800">
    <property type="entry name" value="KYNU"/>
    <property type="match status" value="1"/>
</dbReference>
<evidence type="ECO:0000256" key="2">
    <source>
        <dbReference type="ARBA" id="ARBA00022642"/>
    </source>
</evidence>
<protein>
    <recommendedName>
        <fullName evidence="5 6">Kynureninase</fullName>
        <ecNumber evidence="5 6">3.7.1.3</ecNumber>
    </recommendedName>
    <alternativeName>
        <fullName evidence="5">Biosynthesis of nicotinic acid protein 5</fullName>
    </alternativeName>
    <alternativeName>
        <fullName evidence="5">L-kynurenine hydrolase</fullName>
    </alternativeName>
</protein>
<dbReference type="FunFam" id="3.40.640.10:FF:000031">
    <property type="entry name" value="Kynureninase"/>
    <property type="match status" value="1"/>
</dbReference>
<dbReference type="PANTHER" id="PTHR14084:SF0">
    <property type="entry name" value="KYNURENINASE"/>
    <property type="match status" value="1"/>
</dbReference>
<dbReference type="SUPFAM" id="SSF53383">
    <property type="entry name" value="PLP-dependent transferases"/>
    <property type="match status" value="1"/>
</dbReference>
<keyword evidence="1 5" id="KW-0963">Cytoplasm</keyword>
<feature type="binding site" evidence="5">
    <location>
        <position position="377"/>
    </location>
    <ligand>
        <name>pyridoxal 5'-phosphate</name>
        <dbReference type="ChEBI" id="CHEBI:597326"/>
    </ligand>
</feature>
<feature type="binding site" evidence="5">
    <location>
        <position position="308"/>
    </location>
    <ligand>
        <name>pyridoxal 5'-phosphate</name>
        <dbReference type="ChEBI" id="CHEBI:597326"/>
    </ligand>
</feature>
<dbReference type="GO" id="GO:0034354">
    <property type="term" value="P:'de novo' NAD+ biosynthetic process from L-tryptophan"/>
    <property type="evidence" value="ECO:0007669"/>
    <property type="project" value="UniProtKB-UniRule"/>
</dbReference>
<keyword evidence="3 5" id="KW-0378">Hydrolase</keyword>
<feature type="binding site" evidence="5">
    <location>
        <begin position="197"/>
        <end position="200"/>
    </location>
    <ligand>
        <name>pyridoxal 5'-phosphate</name>
        <dbReference type="ChEBI" id="CHEBI:597326"/>
    </ligand>
</feature>
<dbReference type="EMBL" id="JAIBSC010000053">
    <property type="protein sequence ID" value="KAH1903257.1"/>
    <property type="molecule type" value="Genomic_DNA"/>
</dbReference>
<dbReference type="GO" id="GO:0019805">
    <property type="term" value="P:quinolinate biosynthetic process"/>
    <property type="evidence" value="ECO:0007669"/>
    <property type="project" value="UniProtKB-UniRule"/>
</dbReference>
<evidence type="ECO:0000256" key="6">
    <source>
        <dbReference type="PIRNR" id="PIRNR038800"/>
    </source>
</evidence>
<dbReference type="GO" id="GO:0005737">
    <property type="term" value="C:cytoplasm"/>
    <property type="evidence" value="ECO:0007669"/>
    <property type="project" value="UniProtKB-SubCell"/>
</dbReference>
<feature type="binding site" evidence="5">
    <location>
        <position position="349"/>
    </location>
    <ligand>
        <name>pyridoxal 5'-phosphate</name>
        <dbReference type="ChEBI" id="CHEBI:597326"/>
    </ligand>
</feature>
<comment type="similarity">
    <text evidence="5 6">Belongs to the kynureninase family.</text>
</comment>
<dbReference type="AlphaFoldDB" id="A0A9P8NGD3"/>
<feature type="modified residue" description="N6-(pyridoxal phosphate)lysine" evidence="5">
    <location>
        <position position="309"/>
    </location>
</feature>
<dbReference type="Gene3D" id="3.90.1150.10">
    <property type="entry name" value="Aspartate Aminotransferase, domain 1"/>
    <property type="match status" value="1"/>
</dbReference>
<dbReference type="GO" id="GO:0043420">
    <property type="term" value="P:anthranilate metabolic process"/>
    <property type="evidence" value="ECO:0007669"/>
    <property type="project" value="UniProtKB-UniRule"/>
</dbReference>
<comment type="pathway">
    <text evidence="5 6">Cofactor biosynthesis; NAD(+) biosynthesis; quinolinate from L-kynurenine: step 2/3.</text>
</comment>
<dbReference type="InterPro" id="IPR010111">
    <property type="entry name" value="Kynureninase"/>
</dbReference>
<dbReference type="SMR" id="A0A9P8NGD3"/>
<dbReference type="GO" id="GO:0030429">
    <property type="term" value="F:kynureninase activity"/>
    <property type="evidence" value="ECO:0007669"/>
    <property type="project" value="UniProtKB-UniRule"/>
</dbReference>
<organism evidence="7 8">
    <name type="scientific">Aspergillus fumigatus</name>
    <name type="common">Neosartorya fumigata</name>
    <dbReference type="NCBI Taxonomy" id="746128"/>
    <lineage>
        <taxon>Eukaryota</taxon>
        <taxon>Fungi</taxon>
        <taxon>Dikarya</taxon>
        <taxon>Ascomycota</taxon>
        <taxon>Pezizomycotina</taxon>
        <taxon>Eurotiomycetes</taxon>
        <taxon>Eurotiomycetidae</taxon>
        <taxon>Eurotiales</taxon>
        <taxon>Aspergillaceae</taxon>
        <taxon>Aspergillus</taxon>
        <taxon>Aspergillus subgen. Fumigati</taxon>
    </lineage>
</organism>
<evidence type="ECO:0000256" key="4">
    <source>
        <dbReference type="ARBA" id="ARBA00022898"/>
    </source>
</evidence>
<dbReference type="GO" id="GO:0030170">
    <property type="term" value="F:pyridoxal phosphate binding"/>
    <property type="evidence" value="ECO:0007669"/>
    <property type="project" value="UniProtKB-UniRule"/>
</dbReference>
<reference evidence="7" key="1">
    <citation type="submission" date="2021-08" db="EMBL/GenBank/DDBJ databases">
        <title>Global Aspergillus fumigatus from environmental and clinical sources.</title>
        <authorList>
            <person name="Barber A."/>
            <person name="Sae-Ong T."/>
        </authorList>
    </citation>
    <scope>NUCLEOTIDE SEQUENCE</scope>
    <source>
        <strain evidence="7">NRZ-2016-071</strain>
    </source>
</reference>
<evidence type="ECO:0000313" key="7">
    <source>
        <dbReference type="EMBL" id="KAH1903257.1"/>
    </source>
</evidence>
<comment type="catalytic activity">
    <reaction evidence="6">
        <text>3-hydroxy-L-kynurenine + H2O = 3-hydroxyanthranilate + L-alanine + H(+)</text>
        <dbReference type="Rhea" id="RHEA:25143"/>
        <dbReference type="ChEBI" id="CHEBI:15377"/>
        <dbReference type="ChEBI" id="CHEBI:15378"/>
        <dbReference type="ChEBI" id="CHEBI:36559"/>
        <dbReference type="ChEBI" id="CHEBI:57972"/>
        <dbReference type="ChEBI" id="CHEBI:58125"/>
        <dbReference type="EC" id="3.7.1.3"/>
    </reaction>
</comment>
<evidence type="ECO:0000313" key="8">
    <source>
        <dbReference type="Proteomes" id="UP000813423"/>
    </source>
</evidence>